<gene>
    <name evidence="3" type="ORF">LWI28_008458</name>
</gene>
<name>A0AAD5NWS7_ACENE</name>
<protein>
    <submittedName>
        <fullName evidence="3">Uncharacterized protein</fullName>
    </submittedName>
</protein>
<proteinExistence type="predicted"/>
<reference evidence="3" key="2">
    <citation type="submission" date="2023-02" db="EMBL/GenBank/DDBJ databases">
        <authorList>
            <person name="Swenson N.G."/>
            <person name="Wegrzyn J.L."/>
            <person name="Mcevoy S.L."/>
        </authorList>
    </citation>
    <scope>NUCLEOTIDE SEQUENCE</scope>
    <source>
        <strain evidence="3">91603</strain>
        <tissue evidence="3">Leaf</tissue>
    </source>
</reference>
<dbReference type="AlphaFoldDB" id="A0AAD5NWS7"/>
<keyword evidence="2" id="KW-0812">Transmembrane</keyword>
<keyword evidence="4" id="KW-1185">Reference proteome</keyword>
<dbReference type="Proteomes" id="UP001064489">
    <property type="component" value="Chromosome 3"/>
</dbReference>
<feature type="region of interest" description="Disordered" evidence="1">
    <location>
        <begin position="66"/>
        <end position="98"/>
    </location>
</feature>
<comment type="caution">
    <text evidence="3">The sequence shown here is derived from an EMBL/GenBank/DDBJ whole genome shotgun (WGS) entry which is preliminary data.</text>
</comment>
<organism evidence="3 4">
    <name type="scientific">Acer negundo</name>
    <name type="common">Box elder</name>
    <dbReference type="NCBI Taxonomy" id="4023"/>
    <lineage>
        <taxon>Eukaryota</taxon>
        <taxon>Viridiplantae</taxon>
        <taxon>Streptophyta</taxon>
        <taxon>Embryophyta</taxon>
        <taxon>Tracheophyta</taxon>
        <taxon>Spermatophyta</taxon>
        <taxon>Magnoliopsida</taxon>
        <taxon>eudicotyledons</taxon>
        <taxon>Gunneridae</taxon>
        <taxon>Pentapetalae</taxon>
        <taxon>rosids</taxon>
        <taxon>malvids</taxon>
        <taxon>Sapindales</taxon>
        <taxon>Sapindaceae</taxon>
        <taxon>Hippocastanoideae</taxon>
        <taxon>Acereae</taxon>
        <taxon>Acer</taxon>
    </lineage>
</organism>
<evidence type="ECO:0000256" key="1">
    <source>
        <dbReference type="SAM" id="MobiDB-lite"/>
    </source>
</evidence>
<evidence type="ECO:0000313" key="4">
    <source>
        <dbReference type="Proteomes" id="UP001064489"/>
    </source>
</evidence>
<keyword evidence="2" id="KW-1133">Transmembrane helix</keyword>
<feature type="transmembrane region" description="Helical" evidence="2">
    <location>
        <begin position="21"/>
        <end position="38"/>
    </location>
</feature>
<sequence>MRYTNMQYPTLDLFEGARLERYLRISFALLVFVTPLVIGSPTSSRIGSFALPPSISLVHSSPPVLAKSPAKIPTPPPTSAGSLAWTPDRPFTHTPARS</sequence>
<evidence type="ECO:0000313" key="3">
    <source>
        <dbReference type="EMBL" id="KAI9185568.1"/>
    </source>
</evidence>
<keyword evidence="2" id="KW-0472">Membrane</keyword>
<dbReference type="EMBL" id="JAJSOW010000100">
    <property type="protein sequence ID" value="KAI9185568.1"/>
    <property type="molecule type" value="Genomic_DNA"/>
</dbReference>
<accession>A0AAD5NWS7</accession>
<evidence type="ECO:0000256" key="2">
    <source>
        <dbReference type="SAM" id="Phobius"/>
    </source>
</evidence>
<reference evidence="3" key="1">
    <citation type="journal article" date="2022" name="Plant J.">
        <title>Strategies of tolerance reflected in two North American maple genomes.</title>
        <authorList>
            <person name="McEvoy S.L."/>
            <person name="Sezen U.U."/>
            <person name="Trouern-Trend A."/>
            <person name="McMahon S.M."/>
            <person name="Schaberg P.G."/>
            <person name="Yang J."/>
            <person name="Wegrzyn J.L."/>
            <person name="Swenson N.G."/>
        </authorList>
    </citation>
    <scope>NUCLEOTIDE SEQUENCE</scope>
    <source>
        <strain evidence="3">91603</strain>
    </source>
</reference>